<dbReference type="EMBL" id="JALJOV010000279">
    <property type="protein sequence ID" value="KAK9865141.1"/>
    <property type="molecule type" value="Genomic_DNA"/>
</dbReference>
<evidence type="ECO:0000313" key="2">
    <source>
        <dbReference type="EMBL" id="KAK9865141.1"/>
    </source>
</evidence>
<organism evidence="2 3">
    <name type="scientific">Apatococcus fuscideae</name>
    <dbReference type="NCBI Taxonomy" id="2026836"/>
    <lineage>
        <taxon>Eukaryota</taxon>
        <taxon>Viridiplantae</taxon>
        <taxon>Chlorophyta</taxon>
        <taxon>core chlorophytes</taxon>
        <taxon>Trebouxiophyceae</taxon>
        <taxon>Chlorellales</taxon>
        <taxon>Chlorellaceae</taxon>
        <taxon>Apatococcus</taxon>
    </lineage>
</organism>
<dbReference type="PANTHER" id="PTHR20946">
    <property type="entry name" value="SANT AND BTB DOMAIN REGULATOR OF CLASS SWITCH RECOMBINATION"/>
    <property type="match status" value="1"/>
</dbReference>
<feature type="region of interest" description="Disordered" evidence="1">
    <location>
        <begin position="111"/>
        <end position="160"/>
    </location>
</feature>
<reference evidence="2 3" key="1">
    <citation type="journal article" date="2024" name="Nat. Commun.">
        <title>Phylogenomics reveals the evolutionary origins of lichenization in chlorophyte algae.</title>
        <authorList>
            <person name="Puginier C."/>
            <person name="Libourel C."/>
            <person name="Otte J."/>
            <person name="Skaloud P."/>
            <person name="Haon M."/>
            <person name="Grisel S."/>
            <person name="Petersen M."/>
            <person name="Berrin J.G."/>
            <person name="Delaux P.M."/>
            <person name="Dal Grande F."/>
            <person name="Keller J."/>
        </authorList>
    </citation>
    <scope>NUCLEOTIDE SEQUENCE [LARGE SCALE GENOMIC DNA]</scope>
    <source>
        <strain evidence="2 3">SAG 2523</strain>
    </source>
</reference>
<comment type="caution">
    <text evidence="2">The sequence shown here is derived from an EMBL/GenBank/DDBJ whole genome shotgun (WGS) entry which is preliminary data.</text>
</comment>
<gene>
    <name evidence="2" type="ORF">WJX84_009432</name>
</gene>
<name>A0AAW1T9I0_9CHLO</name>
<accession>A0AAW1T9I0</accession>
<evidence type="ECO:0000256" key="1">
    <source>
        <dbReference type="SAM" id="MobiDB-lite"/>
    </source>
</evidence>
<dbReference type="AlphaFoldDB" id="A0AAW1T9I0"/>
<feature type="compositionally biased region" description="Acidic residues" evidence="1">
    <location>
        <begin position="132"/>
        <end position="153"/>
    </location>
</feature>
<protein>
    <submittedName>
        <fullName evidence="2">Uncharacterized protein</fullName>
    </submittedName>
</protein>
<dbReference type="Proteomes" id="UP001485043">
    <property type="component" value="Unassembled WGS sequence"/>
</dbReference>
<dbReference type="PANTHER" id="PTHR20946:SF0">
    <property type="entry name" value="SANT AND BTB DOMAIN REGULATOR OF CLASS SWITCH RECOMBINATION"/>
    <property type="match status" value="1"/>
</dbReference>
<dbReference type="InterPro" id="IPR045902">
    <property type="entry name" value="SANBR-like"/>
</dbReference>
<keyword evidence="3" id="KW-1185">Reference proteome</keyword>
<sequence length="269" mass="30056">MTMQEAHCERLAGSLPWRKVFWSQWGCLHVLHCSRCGTHFQARHLNQCWWHPDPIQFSSTGPGHYECCGRLALGARGAQGQDGCCSKEHCVDTSDPLVQVLLVHRHLIVEPSPQPEGEGRWRPHLKPHTAPSDDEQDESQMSEDQETEQEGDAPEEHGRLEGQEANGAEEDWDIADEPSISPSKLLLRDSPSGDGQRKPAQLAGLRDLRADHPNPFLDRALRLQLVREGDELQMNSLIGYLNQIRAGHSKQALKEPQRASIGKPLTSSS</sequence>
<evidence type="ECO:0000313" key="3">
    <source>
        <dbReference type="Proteomes" id="UP001485043"/>
    </source>
</evidence>
<feature type="region of interest" description="Disordered" evidence="1">
    <location>
        <begin position="249"/>
        <end position="269"/>
    </location>
</feature>
<proteinExistence type="predicted"/>